<dbReference type="Proteomes" id="UP000821845">
    <property type="component" value="Chromosome 3"/>
</dbReference>
<evidence type="ECO:0000313" key="2">
    <source>
        <dbReference type="Proteomes" id="UP000821845"/>
    </source>
</evidence>
<gene>
    <name evidence="1" type="ORF">HPB50_005076</name>
</gene>
<keyword evidence="2" id="KW-1185">Reference proteome</keyword>
<comment type="caution">
    <text evidence="1">The sequence shown here is derived from an EMBL/GenBank/DDBJ whole genome shotgun (WGS) entry which is preliminary data.</text>
</comment>
<name>A0ACB7SN19_HYAAI</name>
<evidence type="ECO:0000313" key="1">
    <source>
        <dbReference type="EMBL" id="KAH6935324.1"/>
    </source>
</evidence>
<dbReference type="EMBL" id="CM023483">
    <property type="protein sequence ID" value="KAH6935324.1"/>
    <property type="molecule type" value="Genomic_DNA"/>
</dbReference>
<reference evidence="1" key="1">
    <citation type="submission" date="2020-05" db="EMBL/GenBank/DDBJ databases">
        <title>Large-scale comparative analyses of tick genomes elucidate their genetic diversity and vector capacities.</title>
        <authorList>
            <person name="Jia N."/>
            <person name="Wang J."/>
            <person name="Shi W."/>
            <person name="Du L."/>
            <person name="Sun Y."/>
            <person name="Zhan W."/>
            <person name="Jiang J."/>
            <person name="Wang Q."/>
            <person name="Zhang B."/>
            <person name="Ji P."/>
            <person name="Sakyi L.B."/>
            <person name="Cui X."/>
            <person name="Yuan T."/>
            <person name="Jiang B."/>
            <person name="Yang W."/>
            <person name="Lam T.T.-Y."/>
            <person name="Chang Q."/>
            <person name="Ding S."/>
            <person name="Wang X."/>
            <person name="Zhu J."/>
            <person name="Ruan X."/>
            <person name="Zhao L."/>
            <person name="Wei J."/>
            <person name="Que T."/>
            <person name="Du C."/>
            <person name="Cheng J."/>
            <person name="Dai P."/>
            <person name="Han X."/>
            <person name="Huang E."/>
            <person name="Gao Y."/>
            <person name="Liu J."/>
            <person name="Shao H."/>
            <person name="Ye R."/>
            <person name="Li L."/>
            <person name="Wei W."/>
            <person name="Wang X."/>
            <person name="Wang C."/>
            <person name="Yang T."/>
            <person name="Huo Q."/>
            <person name="Li W."/>
            <person name="Guo W."/>
            <person name="Chen H."/>
            <person name="Zhou L."/>
            <person name="Ni X."/>
            <person name="Tian J."/>
            <person name="Zhou Y."/>
            <person name="Sheng Y."/>
            <person name="Liu T."/>
            <person name="Pan Y."/>
            <person name="Xia L."/>
            <person name="Li J."/>
            <person name="Zhao F."/>
            <person name="Cao W."/>
        </authorList>
    </citation>
    <scope>NUCLEOTIDE SEQUENCE</scope>
    <source>
        <strain evidence="1">Hyas-2018</strain>
    </source>
</reference>
<sequence>MRETNFECYSLVETKEEDWCEEFPVGHDMRGELQRGMVVCEEPRDKRDICDEFVRKKEDWGEMSQDYLSSNDLDASFTCLRSRRRRQRYIRTAEHHFVEGHAVESPLQTISAARITLDREEIDAAVGEGTGSQDNKEAQNAAYPPLPASSKYQENSEPTISEGRQAPHNKPEQCQSTKEHSERE</sequence>
<protein>
    <submittedName>
        <fullName evidence="1">Uncharacterized protein</fullName>
    </submittedName>
</protein>
<organism evidence="1 2">
    <name type="scientific">Hyalomma asiaticum</name>
    <name type="common">Tick</name>
    <dbReference type="NCBI Taxonomy" id="266040"/>
    <lineage>
        <taxon>Eukaryota</taxon>
        <taxon>Metazoa</taxon>
        <taxon>Ecdysozoa</taxon>
        <taxon>Arthropoda</taxon>
        <taxon>Chelicerata</taxon>
        <taxon>Arachnida</taxon>
        <taxon>Acari</taxon>
        <taxon>Parasitiformes</taxon>
        <taxon>Ixodida</taxon>
        <taxon>Ixodoidea</taxon>
        <taxon>Ixodidae</taxon>
        <taxon>Hyalomminae</taxon>
        <taxon>Hyalomma</taxon>
    </lineage>
</organism>
<proteinExistence type="predicted"/>
<accession>A0ACB7SN19</accession>